<evidence type="ECO:0000313" key="2">
    <source>
        <dbReference type="Proteomes" id="UP000664795"/>
    </source>
</evidence>
<sequence length="231" mass="25593">MKTILLPLLLLFVAPVFGQKIIQKTLPYSDGQLVNLNLRFGDSIQVRYWDKPDVSVRIAVTINGGKLNDALLVDTSTSEQELKISTDFDQKMLREGKAEDCPDQRGTSHNRYNGDHYSVCSDIDYQVFLPRKARLKVETINGNIDIKGAQEAVSAKTISGYVDMNWPTSKGVNLAMKTITGEVYSDLDIAFKGKKQQHPIVGYLLEGAANGGGPTVRLESISNNIYLRKGK</sequence>
<keyword evidence="2" id="KW-1185">Reference proteome</keyword>
<protein>
    <recommendedName>
        <fullName evidence="3">Adhesin domain-containing protein</fullName>
    </recommendedName>
</protein>
<organism evidence="1 2">
    <name type="scientific">Fibrella aquatilis</name>
    <dbReference type="NCBI Taxonomy" id="2817059"/>
    <lineage>
        <taxon>Bacteria</taxon>
        <taxon>Pseudomonadati</taxon>
        <taxon>Bacteroidota</taxon>
        <taxon>Cytophagia</taxon>
        <taxon>Cytophagales</taxon>
        <taxon>Spirosomataceae</taxon>
        <taxon>Fibrella</taxon>
    </lineage>
</organism>
<proteinExistence type="predicted"/>
<name>A0A939GBB0_9BACT</name>
<dbReference type="Proteomes" id="UP000664795">
    <property type="component" value="Unassembled WGS sequence"/>
</dbReference>
<dbReference type="AlphaFoldDB" id="A0A939GBB0"/>
<gene>
    <name evidence="1" type="ORF">J2I48_25550</name>
</gene>
<dbReference type="RefSeq" id="WP_207338366.1">
    <property type="nucleotide sequence ID" value="NZ_JAFMYU010000031.1"/>
</dbReference>
<evidence type="ECO:0000313" key="1">
    <source>
        <dbReference type="EMBL" id="MBO0934400.1"/>
    </source>
</evidence>
<accession>A0A939GBB0</accession>
<reference evidence="1 2" key="1">
    <citation type="submission" date="2021-03" db="EMBL/GenBank/DDBJ databases">
        <title>Fibrella sp. HMF5036 genome sequencing and assembly.</title>
        <authorList>
            <person name="Kang H."/>
            <person name="Kim H."/>
            <person name="Bae S."/>
            <person name="Joh K."/>
        </authorList>
    </citation>
    <scope>NUCLEOTIDE SEQUENCE [LARGE SCALE GENOMIC DNA]</scope>
    <source>
        <strain evidence="1 2">HMF5036</strain>
    </source>
</reference>
<evidence type="ECO:0008006" key="3">
    <source>
        <dbReference type="Google" id="ProtNLM"/>
    </source>
</evidence>
<comment type="caution">
    <text evidence="1">The sequence shown here is derived from an EMBL/GenBank/DDBJ whole genome shotgun (WGS) entry which is preliminary data.</text>
</comment>
<dbReference type="EMBL" id="JAFMYU010000031">
    <property type="protein sequence ID" value="MBO0934400.1"/>
    <property type="molecule type" value="Genomic_DNA"/>
</dbReference>